<comment type="caution">
    <text evidence="5">The sequence shown here is derived from an EMBL/GenBank/DDBJ whole genome shotgun (WGS) entry which is preliminary data.</text>
</comment>
<organism evidence="5 6">
    <name type="scientific">Pelagicoccus mobilis</name>
    <dbReference type="NCBI Taxonomy" id="415221"/>
    <lineage>
        <taxon>Bacteria</taxon>
        <taxon>Pseudomonadati</taxon>
        <taxon>Verrucomicrobiota</taxon>
        <taxon>Opitutia</taxon>
        <taxon>Puniceicoccales</taxon>
        <taxon>Pelagicoccaceae</taxon>
        <taxon>Pelagicoccus</taxon>
    </lineage>
</organism>
<evidence type="ECO:0000256" key="1">
    <source>
        <dbReference type="ARBA" id="ARBA00008779"/>
    </source>
</evidence>
<keyword evidence="3" id="KW-0732">Signal</keyword>
<dbReference type="Gene3D" id="3.40.720.10">
    <property type="entry name" value="Alkaline Phosphatase, subunit A"/>
    <property type="match status" value="1"/>
</dbReference>
<evidence type="ECO:0000256" key="2">
    <source>
        <dbReference type="ARBA" id="ARBA00022801"/>
    </source>
</evidence>
<feature type="signal peptide" evidence="3">
    <location>
        <begin position="1"/>
        <end position="23"/>
    </location>
</feature>
<feature type="chain" id="PRO_5036816618" evidence="3">
    <location>
        <begin position="24"/>
        <end position="469"/>
    </location>
</feature>
<accession>A0A934S2T4</accession>
<dbReference type="Proteomes" id="UP000617628">
    <property type="component" value="Unassembled WGS sequence"/>
</dbReference>
<comment type="similarity">
    <text evidence="1">Belongs to the sulfatase family.</text>
</comment>
<name>A0A934S2T4_9BACT</name>
<evidence type="ECO:0000256" key="3">
    <source>
        <dbReference type="SAM" id="SignalP"/>
    </source>
</evidence>
<feature type="domain" description="Sulfatase N-terminal" evidence="4">
    <location>
        <begin position="25"/>
        <end position="357"/>
    </location>
</feature>
<dbReference type="CDD" id="cd16031">
    <property type="entry name" value="G6S_like"/>
    <property type="match status" value="1"/>
</dbReference>
<evidence type="ECO:0000313" key="5">
    <source>
        <dbReference type="EMBL" id="MBK1880049.1"/>
    </source>
</evidence>
<keyword evidence="2" id="KW-0378">Hydrolase</keyword>
<evidence type="ECO:0000313" key="6">
    <source>
        <dbReference type="Proteomes" id="UP000617628"/>
    </source>
</evidence>
<dbReference type="SUPFAM" id="SSF53649">
    <property type="entry name" value="Alkaline phosphatase-like"/>
    <property type="match status" value="1"/>
</dbReference>
<dbReference type="InterPro" id="IPR017850">
    <property type="entry name" value="Alkaline_phosphatase_core_sf"/>
</dbReference>
<gene>
    <name evidence="5" type="ORF">JIN87_24405</name>
</gene>
<dbReference type="GO" id="GO:0004065">
    <property type="term" value="F:arylsulfatase activity"/>
    <property type="evidence" value="ECO:0007669"/>
    <property type="project" value="TreeGrafter"/>
</dbReference>
<dbReference type="RefSeq" id="WP_200358566.1">
    <property type="nucleotide sequence ID" value="NZ_JAENIL010000068.1"/>
</dbReference>
<reference evidence="5" key="1">
    <citation type="submission" date="2021-01" db="EMBL/GenBank/DDBJ databases">
        <title>Modified the classification status of verrucomicrobia.</title>
        <authorList>
            <person name="Feng X."/>
        </authorList>
    </citation>
    <scope>NUCLEOTIDE SEQUENCE</scope>
    <source>
        <strain evidence="5">KCTC 13126</strain>
    </source>
</reference>
<evidence type="ECO:0000259" key="4">
    <source>
        <dbReference type="Pfam" id="PF00884"/>
    </source>
</evidence>
<dbReference type="Pfam" id="PF00884">
    <property type="entry name" value="Sulfatase"/>
    <property type="match status" value="1"/>
</dbReference>
<dbReference type="InterPro" id="IPR000917">
    <property type="entry name" value="Sulfatase_N"/>
</dbReference>
<sequence length="469" mass="54007">MEPRLKQTLATFCLLLATPLAFAKPNIIFLLADDQRSDALGSYGNELIQTPTLDKLAENGVRFENSFCEVPICAASRSTLFSGLTQRTHGYNFGQPKVPQEYIATSYPMMLKNAGYRIGFAGKYGMSFAGPGLKDQFDFFEEIGRNPYLKQMPDGSLRHETDLCIDAGISFIDTIPEDRPFCLSISFNASHAEDRDHRPGYHFQWPDSADGLYDDIEIHAPKLSDDKYFNALPKFFQDETGLSYKRYFWRWDTPEKYQTNIRAYYRMITGIDNAIARLLETLKAKGLDQNTIIVYSADNGFMMGDRKTAGKWNHYEQSLSVPLIIYDPRLPENRRGRVITELVSNVDIAPTFVEMAGLEVPSAYQGLSLLPLIEGKSVTWREDFFCEHLFRLYNNWHGVRSERYKFAVYYDDDYEALFDLKKDPNELNNLAQNPEYANIRRQMIKRLEEYKTAYPQAEVPPTQTKPRPR</sequence>
<proteinExistence type="inferred from homology"/>
<dbReference type="AlphaFoldDB" id="A0A934S2T4"/>
<protein>
    <submittedName>
        <fullName evidence="5">Sulfatase</fullName>
    </submittedName>
</protein>
<dbReference type="EMBL" id="JAENIL010000068">
    <property type="protein sequence ID" value="MBK1880049.1"/>
    <property type="molecule type" value="Genomic_DNA"/>
</dbReference>
<keyword evidence="6" id="KW-1185">Reference proteome</keyword>
<dbReference type="PANTHER" id="PTHR42693:SF53">
    <property type="entry name" value="ENDO-4-O-SULFATASE"/>
    <property type="match status" value="1"/>
</dbReference>
<dbReference type="InterPro" id="IPR050738">
    <property type="entry name" value="Sulfatase"/>
</dbReference>
<dbReference type="PANTHER" id="PTHR42693">
    <property type="entry name" value="ARYLSULFATASE FAMILY MEMBER"/>
    <property type="match status" value="1"/>
</dbReference>